<keyword evidence="1" id="KW-0732">Signal</keyword>
<dbReference type="SUPFAM" id="SSF49899">
    <property type="entry name" value="Concanavalin A-like lectins/glucanases"/>
    <property type="match status" value="1"/>
</dbReference>
<dbReference type="Proteomes" id="UP000800035">
    <property type="component" value="Unassembled WGS sequence"/>
</dbReference>
<accession>A0A6A5T9Z1</accession>
<dbReference type="PANTHER" id="PTHR10963:SF24">
    <property type="entry name" value="GLYCOSIDASE C21B10.07-RELATED"/>
    <property type="match status" value="1"/>
</dbReference>
<feature type="signal peptide" evidence="1">
    <location>
        <begin position="1"/>
        <end position="20"/>
    </location>
</feature>
<feature type="chain" id="PRO_5025410337" evidence="1">
    <location>
        <begin position="21"/>
        <end position="267"/>
    </location>
</feature>
<gene>
    <name evidence="2" type="ORF">CC80DRAFT_540051</name>
</gene>
<dbReference type="Gene3D" id="2.60.120.200">
    <property type="match status" value="2"/>
</dbReference>
<organism evidence="2 3">
    <name type="scientific">Byssothecium circinans</name>
    <dbReference type="NCBI Taxonomy" id="147558"/>
    <lineage>
        <taxon>Eukaryota</taxon>
        <taxon>Fungi</taxon>
        <taxon>Dikarya</taxon>
        <taxon>Ascomycota</taxon>
        <taxon>Pezizomycotina</taxon>
        <taxon>Dothideomycetes</taxon>
        <taxon>Pleosporomycetidae</taxon>
        <taxon>Pleosporales</taxon>
        <taxon>Massarineae</taxon>
        <taxon>Massarinaceae</taxon>
        <taxon>Byssothecium</taxon>
    </lineage>
</organism>
<name>A0A6A5T9Z1_9PLEO</name>
<protein>
    <submittedName>
        <fullName evidence="2">Uncharacterized protein</fullName>
    </submittedName>
</protein>
<evidence type="ECO:0000313" key="2">
    <source>
        <dbReference type="EMBL" id="KAF1949775.1"/>
    </source>
</evidence>
<dbReference type="InterPro" id="IPR013320">
    <property type="entry name" value="ConA-like_dom_sf"/>
</dbReference>
<dbReference type="InterPro" id="IPR050546">
    <property type="entry name" value="Glycosyl_Hydrlase_16"/>
</dbReference>
<evidence type="ECO:0000256" key="1">
    <source>
        <dbReference type="SAM" id="SignalP"/>
    </source>
</evidence>
<dbReference type="Pfam" id="PF26113">
    <property type="entry name" value="GH16_XgeA"/>
    <property type="match status" value="2"/>
</dbReference>
<dbReference type="OrthoDB" id="192832at2759"/>
<proteinExistence type="predicted"/>
<dbReference type="GO" id="GO:0009251">
    <property type="term" value="P:glucan catabolic process"/>
    <property type="evidence" value="ECO:0007669"/>
    <property type="project" value="TreeGrafter"/>
</dbReference>
<reference evidence="2" key="1">
    <citation type="journal article" date="2020" name="Stud. Mycol.">
        <title>101 Dothideomycetes genomes: a test case for predicting lifestyles and emergence of pathogens.</title>
        <authorList>
            <person name="Haridas S."/>
            <person name="Albert R."/>
            <person name="Binder M."/>
            <person name="Bloem J."/>
            <person name="Labutti K."/>
            <person name="Salamov A."/>
            <person name="Andreopoulos B."/>
            <person name="Baker S."/>
            <person name="Barry K."/>
            <person name="Bills G."/>
            <person name="Bluhm B."/>
            <person name="Cannon C."/>
            <person name="Castanera R."/>
            <person name="Culley D."/>
            <person name="Daum C."/>
            <person name="Ezra D."/>
            <person name="Gonzalez J."/>
            <person name="Henrissat B."/>
            <person name="Kuo A."/>
            <person name="Liang C."/>
            <person name="Lipzen A."/>
            <person name="Lutzoni F."/>
            <person name="Magnuson J."/>
            <person name="Mondo S."/>
            <person name="Nolan M."/>
            <person name="Ohm R."/>
            <person name="Pangilinan J."/>
            <person name="Park H.-J."/>
            <person name="Ramirez L."/>
            <person name="Alfaro M."/>
            <person name="Sun H."/>
            <person name="Tritt A."/>
            <person name="Yoshinaga Y."/>
            <person name="Zwiers L.-H."/>
            <person name="Turgeon B."/>
            <person name="Goodwin S."/>
            <person name="Spatafora J."/>
            <person name="Crous P."/>
            <person name="Grigoriev I."/>
        </authorList>
    </citation>
    <scope>NUCLEOTIDE SEQUENCE</scope>
    <source>
        <strain evidence="2">CBS 675.92</strain>
    </source>
</reference>
<dbReference type="AlphaFoldDB" id="A0A6A5T9Z1"/>
<dbReference type="EMBL" id="ML977032">
    <property type="protein sequence ID" value="KAF1949775.1"/>
    <property type="molecule type" value="Genomic_DNA"/>
</dbReference>
<evidence type="ECO:0000313" key="3">
    <source>
        <dbReference type="Proteomes" id="UP000800035"/>
    </source>
</evidence>
<sequence>MSVLKVFTAIAAALASIVDAAFQGKDTFNHGFTTYADKDTALNSGLATTKDNKVYLGVDTTTVLNPSDPKGRTSVRLQSLHTFGFGLLVADFEHVPAKGCGTRPALLARRGKKKVGIEAAGKGCGVIAPSGTFGEEVNGKRGGVWAAQVEGEGVKMWYLPRENVPEDLKREGEVDTGTWPAPMLNFGAGDCDVKKAFRKMHRIIDITFCGEYAGNVWNGYDNGNINNCHKHTTYDKCENFVAEKPEAFKEVYFLVNSIRTFRQNGKV</sequence>
<dbReference type="PANTHER" id="PTHR10963">
    <property type="entry name" value="GLYCOSYL HYDROLASE-RELATED"/>
    <property type="match status" value="1"/>
</dbReference>
<keyword evidence="3" id="KW-1185">Reference proteome</keyword>